<comment type="caution">
    <text evidence="3">The sequence shown here is derived from an EMBL/GenBank/DDBJ whole genome shotgun (WGS) entry which is preliminary data.</text>
</comment>
<dbReference type="NCBIfam" id="NF009314">
    <property type="entry name" value="PRK12674.1-2"/>
    <property type="match status" value="1"/>
</dbReference>
<dbReference type="RefSeq" id="WP_179620871.1">
    <property type="nucleotide sequence ID" value="NZ_JACCBW010000004.1"/>
</dbReference>
<gene>
    <name evidence="3" type="ORF">F4692_003380</name>
</gene>
<organism evidence="3 4">
    <name type="scientific">Nocardioides cavernae</name>
    <dbReference type="NCBI Taxonomy" id="1921566"/>
    <lineage>
        <taxon>Bacteria</taxon>
        <taxon>Bacillati</taxon>
        <taxon>Actinomycetota</taxon>
        <taxon>Actinomycetes</taxon>
        <taxon>Propionibacteriales</taxon>
        <taxon>Nocardioidaceae</taxon>
        <taxon>Nocardioides</taxon>
    </lineage>
</organism>
<keyword evidence="2" id="KW-0472">Membrane</keyword>
<comment type="similarity">
    <text evidence="1">Belongs to the CPA3 antiporters (TC 2.A.63) subunit G family.</text>
</comment>
<protein>
    <submittedName>
        <fullName evidence="3">Multicomponent Na+:H+ antiporter subunit G</fullName>
    </submittedName>
</protein>
<keyword evidence="4" id="KW-1185">Reference proteome</keyword>
<dbReference type="PANTHER" id="PTHR34703:SF1">
    <property type="entry name" value="ANTIPORTER SUBUNIT MNHG2-RELATED"/>
    <property type="match status" value="1"/>
</dbReference>
<evidence type="ECO:0000256" key="2">
    <source>
        <dbReference type="SAM" id="Phobius"/>
    </source>
</evidence>
<evidence type="ECO:0000313" key="4">
    <source>
        <dbReference type="Proteomes" id="UP000549911"/>
    </source>
</evidence>
<dbReference type="Proteomes" id="UP000549911">
    <property type="component" value="Unassembled WGS sequence"/>
</dbReference>
<accession>A0A7Y9KU45</accession>
<proteinExistence type="inferred from homology"/>
<evidence type="ECO:0000256" key="1">
    <source>
        <dbReference type="ARBA" id="ARBA00008404"/>
    </source>
</evidence>
<dbReference type="PANTHER" id="PTHR34703">
    <property type="entry name" value="ANTIPORTER SUBUNIT MNHG2-RELATED"/>
    <property type="match status" value="1"/>
</dbReference>
<keyword evidence="2" id="KW-0812">Transmembrane</keyword>
<reference evidence="3 4" key="2">
    <citation type="submission" date="2020-08" db="EMBL/GenBank/DDBJ databases">
        <title>The Agave Microbiome: Exploring the role of microbial communities in plant adaptations to desert environments.</title>
        <authorList>
            <person name="Partida-Martinez L.P."/>
        </authorList>
    </citation>
    <scope>NUCLEOTIDE SEQUENCE [LARGE SCALE GENOMIC DNA]</scope>
    <source>
        <strain evidence="3 4">AT2.17</strain>
    </source>
</reference>
<reference evidence="3 4" key="1">
    <citation type="submission" date="2020-07" db="EMBL/GenBank/DDBJ databases">
        <authorList>
            <person name="Partida-Martinez L."/>
            <person name="Huntemann M."/>
            <person name="Clum A."/>
            <person name="Wang J."/>
            <person name="Palaniappan K."/>
            <person name="Ritter S."/>
            <person name="Chen I.-M."/>
            <person name="Stamatis D."/>
            <person name="Reddy T."/>
            <person name="O'Malley R."/>
            <person name="Daum C."/>
            <person name="Shapiro N."/>
            <person name="Ivanova N."/>
            <person name="Kyrpides N."/>
            <person name="Woyke T."/>
        </authorList>
    </citation>
    <scope>NUCLEOTIDE SEQUENCE [LARGE SCALE GENOMIC DNA]</scope>
    <source>
        <strain evidence="3 4">AT2.17</strain>
    </source>
</reference>
<dbReference type="EMBL" id="JACCBW010000004">
    <property type="protein sequence ID" value="NYE38232.1"/>
    <property type="molecule type" value="Genomic_DNA"/>
</dbReference>
<dbReference type="Pfam" id="PF03334">
    <property type="entry name" value="PhaG_MnhG_YufB"/>
    <property type="match status" value="1"/>
</dbReference>
<sequence>MSRTGWTTVADVLAAGCILLGALLALVAAIGVLRMPDLLSRMHAATKPQVLGTVLVMTGVALRLRDPSVVGLLILVVLLQMATSVVSSHMVGRASFRAGQVRHDLLVVDELSDEPVRDEPRGAP</sequence>
<evidence type="ECO:0000313" key="3">
    <source>
        <dbReference type="EMBL" id="NYE38232.1"/>
    </source>
</evidence>
<feature type="transmembrane region" description="Helical" evidence="2">
    <location>
        <begin position="70"/>
        <end position="92"/>
    </location>
</feature>
<feature type="transmembrane region" description="Helical" evidence="2">
    <location>
        <begin position="12"/>
        <end position="33"/>
    </location>
</feature>
<dbReference type="InterPro" id="IPR005133">
    <property type="entry name" value="PhaG_MnhG_YufB"/>
</dbReference>
<dbReference type="AlphaFoldDB" id="A0A7Y9KU45"/>
<dbReference type="GO" id="GO:0015385">
    <property type="term" value="F:sodium:proton antiporter activity"/>
    <property type="evidence" value="ECO:0007669"/>
    <property type="project" value="TreeGrafter"/>
</dbReference>
<dbReference type="NCBIfam" id="TIGR01300">
    <property type="entry name" value="CPA3_mnhG_phaG"/>
    <property type="match status" value="1"/>
</dbReference>
<keyword evidence="2" id="KW-1133">Transmembrane helix</keyword>
<name>A0A7Y9KU45_9ACTN</name>